<name>F4QAH1_CACFS</name>
<feature type="compositionally biased region" description="Low complexity" evidence="1">
    <location>
        <begin position="170"/>
        <end position="183"/>
    </location>
</feature>
<reference evidence="3" key="1">
    <citation type="journal article" date="2011" name="Genome Res.">
        <title>Phylogeny-wide analysis of social amoeba genomes highlights ancient origins for complex intercellular communication.</title>
        <authorList>
            <person name="Heidel A.J."/>
            <person name="Lawal H.M."/>
            <person name="Felder M."/>
            <person name="Schilde C."/>
            <person name="Helps N.R."/>
            <person name="Tunggal B."/>
            <person name="Rivero F."/>
            <person name="John U."/>
            <person name="Schleicher M."/>
            <person name="Eichinger L."/>
            <person name="Platzer M."/>
            <person name="Noegel A.A."/>
            <person name="Schaap P."/>
            <person name="Gloeckner G."/>
        </authorList>
    </citation>
    <scope>NUCLEOTIDE SEQUENCE [LARGE SCALE GENOMIC DNA]</scope>
    <source>
        <strain evidence="3">SH3</strain>
    </source>
</reference>
<evidence type="ECO:0000313" key="2">
    <source>
        <dbReference type="EMBL" id="EGG15690.1"/>
    </source>
</evidence>
<dbReference type="EMBL" id="GL883026">
    <property type="protein sequence ID" value="EGG15690.1"/>
    <property type="molecule type" value="Genomic_DNA"/>
</dbReference>
<dbReference type="RefSeq" id="XP_004354432.1">
    <property type="nucleotide sequence ID" value="XM_004354380.1"/>
</dbReference>
<keyword evidence="3" id="KW-1185">Reference proteome</keyword>
<evidence type="ECO:0000256" key="1">
    <source>
        <dbReference type="SAM" id="MobiDB-lite"/>
    </source>
</evidence>
<proteinExistence type="predicted"/>
<dbReference type="KEGG" id="dfa:DFA_10532"/>
<accession>F4QAH1</accession>
<gene>
    <name evidence="2" type="ORF">DFA_10532</name>
</gene>
<organism evidence="2 3">
    <name type="scientific">Cavenderia fasciculata</name>
    <name type="common">Slime mold</name>
    <name type="synonym">Dictyostelium fasciculatum</name>
    <dbReference type="NCBI Taxonomy" id="261658"/>
    <lineage>
        <taxon>Eukaryota</taxon>
        <taxon>Amoebozoa</taxon>
        <taxon>Evosea</taxon>
        <taxon>Eumycetozoa</taxon>
        <taxon>Dictyostelia</taxon>
        <taxon>Acytosteliales</taxon>
        <taxon>Cavenderiaceae</taxon>
        <taxon>Cavenderia</taxon>
    </lineage>
</organism>
<dbReference type="Proteomes" id="UP000007797">
    <property type="component" value="Unassembled WGS sequence"/>
</dbReference>
<feature type="region of interest" description="Disordered" evidence="1">
    <location>
        <begin position="147"/>
        <end position="191"/>
    </location>
</feature>
<dbReference type="AlphaFoldDB" id="F4QAH1"/>
<dbReference type="GeneID" id="14867510"/>
<protein>
    <submittedName>
        <fullName evidence="2">Uncharacterized protein</fullName>
    </submittedName>
</protein>
<feature type="compositionally biased region" description="Low complexity" evidence="1">
    <location>
        <begin position="147"/>
        <end position="163"/>
    </location>
</feature>
<evidence type="ECO:0000313" key="3">
    <source>
        <dbReference type="Proteomes" id="UP000007797"/>
    </source>
</evidence>
<sequence length="191" mass="22158">MGNNINKTWIIEQDNITIRYEKGPHPNPLITVNNVMIPYFIENGQRRINQTFVFIVDNQTYRITYSKSVMHMGFNQRLIRNNIDVESREEFKEDNLALRSFSNGKTVVIPANKPFPPTYITTAATPTTPLHATYYQPPQLIYQAPYPQQQQKQQQPYQYEPLSQQPPPYQSSSSSYQLSQPSSNHSMVIDD</sequence>